<keyword evidence="3" id="KW-0378">Hydrolase</keyword>
<reference evidence="6" key="1">
    <citation type="submission" date="2020-12" db="EMBL/GenBank/DDBJ databases">
        <title>Metabolic potential, ecology and presence of endohyphal bacteria is reflected in genomic diversity of Mucoromycotina.</title>
        <authorList>
            <person name="Muszewska A."/>
            <person name="Okrasinska A."/>
            <person name="Steczkiewicz K."/>
            <person name="Drgas O."/>
            <person name="Orlowska M."/>
            <person name="Perlinska-Lenart U."/>
            <person name="Aleksandrzak-Piekarczyk T."/>
            <person name="Szatraj K."/>
            <person name="Zielenkiewicz U."/>
            <person name="Pilsyk S."/>
            <person name="Malc E."/>
            <person name="Mieczkowski P."/>
            <person name="Kruszewska J.S."/>
            <person name="Biernat P."/>
            <person name="Pawlowska J."/>
        </authorList>
    </citation>
    <scope>NUCLEOTIDE SEQUENCE</scope>
    <source>
        <strain evidence="6">WA0000051536</strain>
    </source>
</reference>
<dbReference type="AlphaFoldDB" id="A0A8H7UQJ8"/>
<feature type="active site" description="Proton acceptor" evidence="4">
    <location>
        <position position="400"/>
    </location>
</feature>
<accession>A0A8H7UQJ8</accession>
<sequence length="426" mass="48220">MTIDTFEVPSFTPEQRQKLNEKLSDIIYPHEFEKNVGWTYGAPKWAVEPMVNIWRNEFDWEESRKEMARWHHLKVNIDGVRIHCVNETSKQPGAIPIMLLHGWPSTFYEYHKVIEPLRDGAGGAQAYHVVVPSLPGYGFSDPTPTPGWGVAKCAETLHKLMLELGYTKYVVHGTDWGAMIGMHIATTYAANCRAYHTNFMLVMPPIPTLSNIVTQPVRVVKFLACMLLGGDAVYGKDKLRVLGRSFADIDRDRDSGYRAIQGTKPYSLSYGLSDSPVGLHNRTSSTTSAAWLLEKYHNWTTHTGDKESSVLPPTIDAKEFLTQVTIYWMTNSISSSMRLYYERLIEPNMDSAFYTKVTIPTGVSSFPDEVSKVCQLIDLREWVDSQVNLVQYEEHPSGGHFAALEEPQLLTHDIQRFGKKIAADLQ</sequence>
<feature type="active site" description="Proton donor" evidence="4">
    <location>
        <position position="340"/>
    </location>
</feature>
<dbReference type="Proteomes" id="UP000612746">
    <property type="component" value="Unassembled WGS sequence"/>
</dbReference>
<evidence type="ECO:0000256" key="2">
    <source>
        <dbReference type="ARBA" id="ARBA00022797"/>
    </source>
</evidence>
<dbReference type="InterPro" id="IPR029058">
    <property type="entry name" value="AB_hydrolase_fold"/>
</dbReference>
<gene>
    <name evidence="6" type="ORF">INT44_004984</name>
</gene>
<feature type="domain" description="Epoxide hydrolase N-terminal" evidence="5">
    <location>
        <begin position="10"/>
        <end position="110"/>
    </location>
</feature>
<dbReference type="InterPro" id="IPR016292">
    <property type="entry name" value="Epoxide_hydrolase"/>
</dbReference>
<keyword evidence="2" id="KW-0058">Aromatic hydrocarbons catabolism</keyword>
<evidence type="ECO:0000256" key="3">
    <source>
        <dbReference type="ARBA" id="ARBA00022801"/>
    </source>
</evidence>
<comment type="caution">
    <text evidence="6">The sequence shown here is derived from an EMBL/GenBank/DDBJ whole genome shotgun (WGS) entry which is preliminary data.</text>
</comment>
<dbReference type="Pfam" id="PF06441">
    <property type="entry name" value="EHN"/>
    <property type="match status" value="1"/>
</dbReference>
<dbReference type="PANTHER" id="PTHR21661">
    <property type="entry name" value="EPOXIDE HYDROLASE 1-RELATED"/>
    <property type="match status" value="1"/>
</dbReference>
<dbReference type="PANTHER" id="PTHR21661:SF35">
    <property type="entry name" value="EPOXIDE HYDROLASE"/>
    <property type="match status" value="1"/>
</dbReference>
<dbReference type="PIRSF" id="PIRSF001112">
    <property type="entry name" value="Epoxide_hydrolase"/>
    <property type="match status" value="1"/>
</dbReference>
<protein>
    <recommendedName>
        <fullName evidence="5">Epoxide hydrolase N-terminal domain-containing protein</fullName>
    </recommendedName>
</protein>
<dbReference type="Gene3D" id="3.40.50.1820">
    <property type="entry name" value="alpha/beta hydrolase"/>
    <property type="match status" value="1"/>
</dbReference>
<evidence type="ECO:0000313" key="6">
    <source>
        <dbReference type="EMBL" id="KAG2187299.1"/>
    </source>
</evidence>
<dbReference type="InterPro" id="IPR010497">
    <property type="entry name" value="Epoxide_hydro_N"/>
</dbReference>
<keyword evidence="7" id="KW-1185">Reference proteome</keyword>
<dbReference type="EMBL" id="JAEPRA010000003">
    <property type="protein sequence ID" value="KAG2187299.1"/>
    <property type="molecule type" value="Genomic_DNA"/>
</dbReference>
<dbReference type="GO" id="GO:0097176">
    <property type="term" value="P:epoxide metabolic process"/>
    <property type="evidence" value="ECO:0007669"/>
    <property type="project" value="TreeGrafter"/>
</dbReference>
<name>A0A8H7UQJ8_9FUNG</name>
<evidence type="ECO:0000313" key="7">
    <source>
        <dbReference type="Proteomes" id="UP000612746"/>
    </source>
</evidence>
<evidence type="ECO:0000256" key="4">
    <source>
        <dbReference type="PIRSR" id="PIRSR001112-1"/>
    </source>
</evidence>
<evidence type="ECO:0000259" key="5">
    <source>
        <dbReference type="Pfam" id="PF06441"/>
    </source>
</evidence>
<comment type="similarity">
    <text evidence="1">Belongs to the peptidase S33 family.</text>
</comment>
<feature type="active site" description="Nucleophile" evidence="4">
    <location>
        <position position="175"/>
    </location>
</feature>
<dbReference type="SUPFAM" id="SSF53474">
    <property type="entry name" value="alpha/beta-Hydrolases"/>
    <property type="match status" value="1"/>
</dbReference>
<dbReference type="OrthoDB" id="7130006at2759"/>
<dbReference type="PRINTS" id="PR00412">
    <property type="entry name" value="EPOXHYDRLASE"/>
</dbReference>
<organism evidence="6 7">
    <name type="scientific">Umbelopsis vinacea</name>
    <dbReference type="NCBI Taxonomy" id="44442"/>
    <lineage>
        <taxon>Eukaryota</taxon>
        <taxon>Fungi</taxon>
        <taxon>Fungi incertae sedis</taxon>
        <taxon>Mucoromycota</taxon>
        <taxon>Mucoromycotina</taxon>
        <taxon>Umbelopsidomycetes</taxon>
        <taxon>Umbelopsidales</taxon>
        <taxon>Umbelopsidaceae</taxon>
        <taxon>Umbelopsis</taxon>
    </lineage>
</organism>
<dbReference type="InterPro" id="IPR000639">
    <property type="entry name" value="Epox_hydrolase-like"/>
</dbReference>
<evidence type="ECO:0000256" key="1">
    <source>
        <dbReference type="ARBA" id="ARBA00010088"/>
    </source>
</evidence>
<proteinExistence type="inferred from homology"/>
<dbReference type="GO" id="GO:0004301">
    <property type="term" value="F:epoxide hydrolase activity"/>
    <property type="evidence" value="ECO:0007669"/>
    <property type="project" value="TreeGrafter"/>
</dbReference>